<feature type="compositionally biased region" description="Basic and acidic residues" evidence="1">
    <location>
        <begin position="249"/>
        <end position="261"/>
    </location>
</feature>
<feature type="compositionally biased region" description="Basic and acidic residues" evidence="1">
    <location>
        <begin position="24"/>
        <end position="37"/>
    </location>
</feature>
<feature type="compositionally biased region" description="Basic and acidic residues" evidence="1">
    <location>
        <begin position="194"/>
        <end position="203"/>
    </location>
</feature>
<proteinExistence type="predicted"/>
<protein>
    <submittedName>
        <fullName evidence="2">Uncharacterized protein</fullName>
    </submittedName>
</protein>
<name>A0A1Y6BSP1_9PROT</name>
<evidence type="ECO:0000313" key="2">
    <source>
        <dbReference type="EMBL" id="SMF27251.1"/>
    </source>
</evidence>
<feature type="region of interest" description="Disordered" evidence="1">
    <location>
        <begin position="171"/>
        <end position="261"/>
    </location>
</feature>
<feature type="region of interest" description="Disordered" evidence="1">
    <location>
        <begin position="1"/>
        <end position="45"/>
    </location>
</feature>
<evidence type="ECO:0000313" key="3">
    <source>
        <dbReference type="Proteomes" id="UP000192917"/>
    </source>
</evidence>
<gene>
    <name evidence="2" type="ORF">SAMN05428998_10971</name>
</gene>
<accession>A0A1Y6BSP1</accession>
<dbReference type="EMBL" id="FWZX01000009">
    <property type="protein sequence ID" value="SMF27251.1"/>
    <property type="molecule type" value="Genomic_DNA"/>
</dbReference>
<evidence type="ECO:0000256" key="1">
    <source>
        <dbReference type="SAM" id="MobiDB-lite"/>
    </source>
</evidence>
<sequence length="321" mass="34873">MASGRRRRGTSVPRARSSRLHRTGPLDRLRSAPERQPSHAGRALDAGCGVAPLSVACTQSARDGEGGRPRCGDGRVRHPGFEAAVGGDAALPGLSAAVVELEAGRELPAGGRQAEARLPCAGGTSRYPFGETHPIALPAARSERGPGREVRKARACPGRCRTGTLARFERRALARNGGPRRRQQCRQQQGGSHAQRDGTFRGERSRRHRPSDPRPRAARSLRAQPGCHPASLQCCRSPFPLPRSPATRRTVERQLHRDRPAEPRVKAPAFTRAGLVPPARIAPPFLPVMAEMRVTRAFCRIAFRQSATFPARARSDQCIRL</sequence>
<dbReference type="Proteomes" id="UP000192917">
    <property type="component" value="Unassembled WGS sequence"/>
</dbReference>
<organism evidence="2 3">
    <name type="scientific">Tistlia consotensis USBA 355</name>
    <dbReference type="NCBI Taxonomy" id="560819"/>
    <lineage>
        <taxon>Bacteria</taxon>
        <taxon>Pseudomonadati</taxon>
        <taxon>Pseudomonadota</taxon>
        <taxon>Alphaproteobacteria</taxon>
        <taxon>Rhodospirillales</taxon>
        <taxon>Rhodovibrionaceae</taxon>
        <taxon>Tistlia</taxon>
    </lineage>
</organism>
<reference evidence="2 3" key="1">
    <citation type="submission" date="2017-04" db="EMBL/GenBank/DDBJ databases">
        <authorList>
            <person name="Afonso C.L."/>
            <person name="Miller P.J."/>
            <person name="Scott M.A."/>
            <person name="Spackman E."/>
            <person name="Goraichik I."/>
            <person name="Dimitrov K.M."/>
            <person name="Suarez D.L."/>
            <person name="Swayne D.E."/>
        </authorList>
    </citation>
    <scope>NUCLEOTIDE SEQUENCE [LARGE SCALE GENOMIC DNA]</scope>
    <source>
        <strain evidence="2 3">USBA 355</strain>
    </source>
</reference>
<keyword evidence="3" id="KW-1185">Reference proteome</keyword>
<dbReference type="AlphaFoldDB" id="A0A1Y6BSP1"/>